<evidence type="ECO:0000313" key="9">
    <source>
        <dbReference type="EMBL" id="CCH42832.1"/>
    </source>
</evidence>
<dbReference type="HOGENOM" id="CLU_026673_11_5_1"/>
<sequence>MTVQDIKASVLLGPKQIDTISREISDPIGSDIQVEVQATTLCGSDVHYYTHGANGDFKVREPLSLGHEAAGIVKIIGPNVNENLKIGDRVAFEVGTPCGNCKYCRIGRYNLCPKMLFRSSAKTFPHLQGTLQDRINISSHWCHKIPDNLQIEHAALAEPLSVAIHAANRAKIEAGSRVLILGAGAVGLFSAAVAKVYGATEVVIADIAQNRLDFALENGIANHSYLVNGKRGTTIEEKLEISKKIANDLIEKGDGGEYDYTFECTGVESCVQTGIFATAPGGKVMFVGMGNPIQHLHIGSAALREVDLLGVFRYANCYPTAIELMSKGKIPALDKMITHTIKGIENSSKAFEIAGKPFDENGNLVVKVVIVN</sequence>
<dbReference type="SMART" id="SM00829">
    <property type="entry name" value="PKS_ER"/>
    <property type="match status" value="1"/>
</dbReference>
<dbReference type="CDD" id="cd05285">
    <property type="entry name" value="sorbitol_DH"/>
    <property type="match status" value="1"/>
</dbReference>
<dbReference type="Proteomes" id="UP000009328">
    <property type="component" value="Unassembled WGS sequence"/>
</dbReference>
<accession>K0KKZ9</accession>
<evidence type="ECO:0000256" key="6">
    <source>
        <dbReference type="ARBA" id="ARBA00023027"/>
    </source>
</evidence>
<keyword evidence="10" id="KW-1185">Reference proteome</keyword>
<dbReference type="eggNOG" id="KOG0024">
    <property type="taxonomic scope" value="Eukaryota"/>
</dbReference>
<evidence type="ECO:0000313" key="10">
    <source>
        <dbReference type="Proteomes" id="UP000009328"/>
    </source>
</evidence>
<dbReference type="SUPFAM" id="SSF50129">
    <property type="entry name" value="GroES-like"/>
    <property type="match status" value="1"/>
</dbReference>
<evidence type="ECO:0000256" key="3">
    <source>
        <dbReference type="ARBA" id="ARBA00022723"/>
    </source>
</evidence>
<comment type="caution">
    <text evidence="9">The sequence shown here is derived from an EMBL/GenBank/DDBJ whole genome shotgun (WGS) entry which is preliminary data.</text>
</comment>
<comment type="similarity">
    <text evidence="2 7">Belongs to the zinc-containing alcohol dehydrogenase family.</text>
</comment>
<dbReference type="GO" id="GO:0006062">
    <property type="term" value="P:sorbitol catabolic process"/>
    <property type="evidence" value="ECO:0007669"/>
    <property type="project" value="TreeGrafter"/>
</dbReference>
<dbReference type="Pfam" id="PF00107">
    <property type="entry name" value="ADH_zinc_N"/>
    <property type="match status" value="1"/>
</dbReference>
<comment type="cofactor">
    <cofactor evidence="1 7">
        <name>Zn(2+)</name>
        <dbReference type="ChEBI" id="CHEBI:29105"/>
    </cofactor>
</comment>
<keyword evidence="4 7" id="KW-0862">Zinc</keyword>
<dbReference type="PROSITE" id="PS00059">
    <property type="entry name" value="ADH_ZINC"/>
    <property type="match status" value="1"/>
</dbReference>
<dbReference type="GO" id="GO:0003939">
    <property type="term" value="F:L-iditol 2-dehydrogenase (NAD+) activity"/>
    <property type="evidence" value="ECO:0007669"/>
    <property type="project" value="TreeGrafter"/>
</dbReference>
<reference evidence="9 10" key="1">
    <citation type="journal article" date="2012" name="Eukaryot. Cell">
        <title>Draft genome sequence of Wickerhamomyces ciferrii NRRL Y-1031 F-60-10.</title>
        <authorList>
            <person name="Schneider J."/>
            <person name="Andrea H."/>
            <person name="Blom J."/>
            <person name="Jaenicke S."/>
            <person name="Ruckert C."/>
            <person name="Schorsch C."/>
            <person name="Szczepanowski R."/>
            <person name="Farwick M."/>
            <person name="Goesmann A."/>
            <person name="Puhler A."/>
            <person name="Schaffer S."/>
            <person name="Tauch A."/>
            <person name="Kohler T."/>
            <person name="Brinkrolf K."/>
        </authorList>
    </citation>
    <scope>NUCLEOTIDE SEQUENCE [LARGE SCALE GENOMIC DNA]</scope>
    <source>
        <strain evidence="10">ATCC 14091 / BCRC 22168 / CBS 111 / JCM 3599 / NBRC 0793 / NRRL Y-1031 F-60-10</strain>
    </source>
</reference>
<keyword evidence="3 7" id="KW-0479">Metal-binding</keyword>
<name>K0KKZ9_WICCF</name>
<dbReference type="PANTHER" id="PTHR43161:SF25">
    <property type="entry name" value="ALCOHOL DEHYDROGENASE, PUTATIVE (AFU_ORTHOLOGUE AFUA_1G14390)-RELATED"/>
    <property type="match status" value="1"/>
</dbReference>
<dbReference type="AlphaFoldDB" id="K0KKZ9"/>
<organism evidence="9 10">
    <name type="scientific">Wickerhamomyces ciferrii (strain ATCC 14091 / BCRC 22168 / CBS 111 / JCM 3599 / NBRC 0793 / NRRL Y-1031 F-60-10)</name>
    <name type="common">Yeast</name>
    <name type="synonym">Pichia ciferrii</name>
    <dbReference type="NCBI Taxonomy" id="1206466"/>
    <lineage>
        <taxon>Eukaryota</taxon>
        <taxon>Fungi</taxon>
        <taxon>Dikarya</taxon>
        <taxon>Ascomycota</taxon>
        <taxon>Saccharomycotina</taxon>
        <taxon>Saccharomycetes</taxon>
        <taxon>Phaffomycetales</taxon>
        <taxon>Wickerhamomycetaceae</taxon>
        <taxon>Wickerhamomyces</taxon>
    </lineage>
</organism>
<dbReference type="FunFam" id="3.40.50.720:FF:000068">
    <property type="entry name" value="Sorbitol dehydrogenase"/>
    <property type="match status" value="1"/>
</dbReference>
<dbReference type="InParanoid" id="K0KKZ9"/>
<evidence type="ECO:0000256" key="2">
    <source>
        <dbReference type="ARBA" id="ARBA00008072"/>
    </source>
</evidence>
<dbReference type="EMBL" id="CAIF01000054">
    <property type="protein sequence ID" value="CCH42832.1"/>
    <property type="molecule type" value="Genomic_DNA"/>
</dbReference>
<feature type="domain" description="Enoyl reductase (ER)" evidence="8">
    <location>
        <begin position="15"/>
        <end position="370"/>
    </location>
</feature>
<dbReference type="STRING" id="1206466.K0KKZ9"/>
<dbReference type="InterPro" id="IPR013154">
    <property type="entry name" value="ADH-like_N"/>
</dbReference>
<dbReference type="Gene3D" id="3.40.50.720">
    <property type="entry name" value="NAD(P)-binding Rossmann-like Domain"/>
    <property type="match status" value="1"/>
</dbReference>
<evidence type="ECO:0000256" key="5">
    <source>
        <dbReference type="ARBA" id="ARBA00023002"/>
    </source>
</evidence>
<dbReference type="InterPro" id="IPR011032">
    <property type="entry name" value="GroES-like_sf"/>
</dbReference>
<gene>
    <name evidence="9" type="ORF">BN7_2377</name>
</gene>
<dbReference type="InterPro" id="IPR036291">
    <property type="entry name" value="NAD(P)-bd_dom_sf"/>
</dbReference>
<keyword evidence="5 9" id="KW-0560">Oxidoreductase</keyword>
<proteinExistence type="inferred from homology"/>
<dbReference type="GO" id="GO:0008270">
    <property type="term" value="F:zinc ion binding"/>
    <property type="evidence" value="ECO:0007669"/>
    <property type="project" value="InterPro"/>
</dbReference>
<protein>
    <submittedName>
        <fullName evidence="9">L-threonine 3-dehydrogenase</fullName>
        <ecNumber evidence="9">1.1.1.103</ecNumber>
    </submittedName>
</protein>
<dbReference type="SUPFAM" id="SSF51735">
    <property type="entry name" value="NAD(P)-binding Rossmann-fold domains"/>
    <property type="match status" value="1"/>
</dbReference>
<dbReference type="InterPro" id="IPR013149">
    <property type="entry name" value="ADH-like_C"/>
</dbReference>
<evidence type="ECO:0000256" key="7">
    <source>
        <dbReference type="RuleBase" id="RU361277"/>
    </source>
</evidence>
<keyword evidence="6" id="KW-0520">NAD</keyword>
<evidence type="ECO:0000256" key="4">
    <source>
        <dbReference type="ARBA" id="ARBA00022833"/>
    </source>
</evidence>
<evidence type="ECO:0000259" key="8">
    <source>
        <dbReference type="SMART" id="SM00829"/>
    </source>
</evidence>
<dbReference type="Pfam" id="PF08240">
    <property type="entry name" value="ADH_N"/>
    <property type="match status" value="1"/>
</dbReference>
<dbReference type="InterPro" id="IPR020843">
    <property type="entry name" value="ER"/>
</dbReference>
<dbReference type="GO" id="GO:0008743">
    <property type="term" value="F:L-threonine 3-dehydrogenase activity"/>
    <property type="evidence" value="ECO:0007669"/>
    <property type="project" value="UniProtKB-EC"/>
</dbReference>
<dbReference type="InterPro" id="IPR045306">
    <property type="entry name" value="SDH-like"/>
</dbReference>
<dbReference type="EC" id="1.1.1.103" evidence="9"/>
<dbReference type="PANTHER" id="PTHR43161">
    <property type="entry name" value="SORBITOL DEHYDROGENASE"/>
    <property type="match status" value="1"/>
</dbReference>
<dbReference type="Gene3D" id="3.90.180.10">
    <property type="entry name" value="Medium-chain alcohol dehydrogenases, catalytic domain"/>
    <property type="match status" value="1"/>
</dbReference>
<dbReference type="InterPro" id="IPR002328">
    <property type="entry name" value="ADH_Zn_CS"/>
</dbReference>
<evidence type="ECO:0000256" key="1">
    <source>
        <dbReference type="ARBA" id="ARBA00001947"/>
    </source>
</evidence>